<reference evidence="1 2" key="2">
    <citation type="journal article" date="2012" name="PLoS ONE">
        <title>Genomic characterization of the taylorella genus.</title>
        <authorList>
            <person name="Hebert L."/>
            <person name="Moumen B."/>
            <person name="Pons N."/>
            <person name="Duquesne F."/>
            <person name="Breuil M.F."/>
            <person name="Goux D."/>
            <person name="Batto J.M."/>
            <person name="Laugier C."/>
            <person name="Renault P."/>
            <person name="Petry S."/>
        </authorList>
    </citation>
    <scope>NUCLEOTIDE SEQUENCE [LARGE SCALE GENOMIC DNA]</scope>
    <source>
        <strain evidence="1 2">MCE3</strain>
    </source>
</reference>
<name>G4QBY9_TAYAM</name>
<dbReference type="KEGG" id="tas:TASI_1048"/>
<dbReference type="EMBL" id="CP003059">
    <property type="protein sequence ID" value="AEP36805.1"/>
    <property type="molecule type" value="Genomic_DNA"/>
</dbReference>
<reference key="1">
    <citation type="submission" date="2011-09" db="EMBL/GenBank/DDBJ databases">
        <title>Genomic characterization of the Taylorella genus.</title>
        <authorList>
            <person name="Hebert L."/>
            <person name="Moumen B."/>
            <person name="Pons N."/>
            <person name="Duquesne F."/>
            <person name="Breuil M.-F."/>
            <person name="Goux D."/>
            <person name="Batto J.-M."/>
            <person name="Renault P."/>
            <person name="Laugier C."/>
            <person name="Petry S."/>
        </authorList>
    </citation>
    <scope>NUCLEOTIDE SEQUENCE</scope>
    <source>
        <strain>MCE3</strain>
    </source>
</reference>
<evidence type="ECO:0000313" key="1">
    <source>
        <dbReference type="EMBL" id="AEP36805.1"/>
    </source>
</evidence>
<accession>G4QBY9</accession>
<dbReference type="STRING" id="1008459.TASI_1048"/>
<evidence type="ECO:0000313" key="2">
    <source>
        <dbReference type="Proteomes" id="UP000009284"/>
    </source>
</evidence>
<dbReference type="OrthoDB" id="8683209at2"/>
<gene>
    <name evidence="1" type="ordered locus">TASI_1048</name>
</gene>
<dbReference type="AlphaFoldDB" id="G4QBY9"/>
<sequence>MTTCDSSGNIPPLTVIDTCVIMHYFTLAMFLRLYSHGHCQPIWSEEIGREWRRNAASIWKKPQEFIDSEWDRFNTLCPEANLGEVDSTEQIYSKALSSIDKKDRHVALAAIIAQKRFGLNNSVLITWNMRDFHRTSLKQSRVILNTPDELLTAYYDKYPELITELVKNGIDERNSLDLPKLTRDQLLKREGLNRLNRRLNSNLNN</sequence>
<dbReference type="HOGENOM" id="CLU_096418_0_0_4"/>
<keyword evidence="2" id="KW-1185">Reference proteome</keyword>
<organism evidence="1 2">
    <name type="scientific">Taylorella asinigenitalis (strain MCE3)</name>
    <dbReference type="NCBI Taxonomy" id="1008459"/>
    <lineage>
        <taxon>Bacteria</taxon>
        <taxon>Pseudomonadati</taxon>
        <taxon>Pseudomonadota</taxon>
        <taxon>Betaproteobacteria</taxon>
        <taxon>Burkholderiales</taxon>
        <taxon>Alcaligenaceae</taxon>
        <taxon>Taylorella</taxon>
    </lineage>
</organism>
<protein>
    <submittedName>
        <fullName evidence="1">Uncharacterized protein</fullName>
    </submittedName>
</protein>
<dbReference type="eggNOG" id="COG1569">
    <property type="taxonomic scope" value="Bacteria"/>
</dbReference>
<dbReference type="Proteomes" id="UP000009284">
    <property type="component" value="Chromosome"/>
</dbReference>
<proteinExistence type="predicted"/>